<keyword evidence="2" id="KW-1185">Reference proteome</keyword>
<comment type="caution">
    <text evidence="1">The sequence shown here is derived from an EMBL/GenBank/DDBJ whole genome shotgun (WGS) entry which is preliminary data.</text>
</comment>
<gene>
    <name evidence="1" type="ORF">ABVT43_13675</name>
</gene>
<reference evidence="1 2" key="1">
    <citation type="submission" date="2024-06" db="EMBL/GenBank/DDBJ databases">
        <authorList>
            <person name="Li F."/>
        </authorList>
    </citation>
    <scope>NUCLEOTIDE SEQUENCE [LARGE SCALE GENOMIC DNA]</scope>
    <source>
        <strain evidence="1 2">GXAS 311</strain>
    </source>
</reference>
<evidence type="ECO:0000313" key="1">
    <source>
        <dbReference type="EMBL" id="MET1256184.1"/>
    </source>
</evidence>
<protein>
    <submittedName>
        <fullName evidence="1">Uncharacterized protein</fullName>
    </submittedName>
</protein>
<sequence>MSQITGIVQDPQFLRSQVVAQQSSRAITVHPSTMSSHHFISVFFASLSYYFSYFSFRYRHFF</sequence>
<evidence type="ECO:0000313" key="2">
    <source>
        <dbReference type="Proteomes" id="UP001548189"/>
    </source>
</evidence>
<accession>A0ABV2BW64</accession>
<name>A0ABV2BW64_9GAMM</name>
<dbReference type="EMBL" id="JBEVCJ010000018">
    <property type="protein sequence ID" value="MET1256184.1"/>
    <property type="molecule type" value="Genomic_DNA"/>
</dbReference>
<organism evidence="1 2">
    <name type="scientific">Aliikangiella maris</name>
    <dbReference type="NCBI Taxonomy" id="3162458"/>
    <lineage>
        <taxon>Bacteria</taxon>
        <taxon>Pseudomonadati</taxon>
        <taxon>Pseudomonadota</taxon>
        <taxon>Gammaproteobacteria</taxon>
        <taxon>Oceanospirillales</taxon>
        <taxon>Pleioneaceae</taxon>
        <taxon>Aliikangiella</taxon>
    </lineage>
</organism>
<proteinExistence type="predicted"/>
<dbReference type="Proteomes" id="UP001548189">
    <property type="component" value="Unassembled WGS sequence"/>
</dbReference>